<organism evidence="2">
    <name type="scientific">Bracon brevicornis</name>
    <dbReference type="NCBI Taxonomy" id="1563983"/>
    <lineage>
        <taxon>Eukaryota</taxon>
        <taxon>Metazoa</taxon>
        <taxon>Ecdysozoa</taxon>
        <taxon>Arthropoda</taxon>
        <taxon>Hexapoda</taxon>
        <taxon>Insecta</taxon>
        <taxon>Pterygota</taxon>
        <taxon>Neoptera</taxon>
        <taxon>Endopterygota</taxon>
        <taxon>Hymenoptera</taxon>
        <taxon>Apocrita</taxon>
        <taxon>Ichneumonoidea</taxon>
        <taxon>Braconidae</taxon>
        <taxon>Braconinae</taxon>
        <taxon>Bracon</taxon>
    </lineage>
</organism>
<dbReference type="InterPro" id="IPR043128">
    <property type="entry name" value="Rev_trsase/Diguanyl_cyclase"/>
</dbReference>
<accession>A0A6V7JLK1</accession>
<dbReference type="InterPro" id="IPR000477">
    <property type="entry name" value="RT_dom"/>
</dbReference>
<dbReference type="EMBL" id="CADCXW020000016">
    <property type="protein sequence ID" value="CAD1551245.1"/>
    <property type="molecule type" value="Genomic_DNA"/>
</dbReference>
<dbReference type="InterPro" id="IPR043502">
    <property type="entry name" value="DNA/RNA_pol_sf"/>
</dbReference>
<dbReference type="InterPro" id="IPR053134">
    <property type="entry name" value="RNA-dir_DNA_polymerase"/>
</dbReference>
<proteinExistence type="predicted"/>
<dbReference type="Pfam" id="PF00078">
    <property type="entry name" value="RVT_1"/>
    <property type="match status" value="1"/>
</dbReference>
<feature type="domain" description="Reverse transcriptase" evidence="1">
    <location>
        <begin position="2"/>
        <end position="96"/>
    </location>
</feature>
<evidence type="ECO:0000259" key="1">
    <source>
        <dbReference type="PROSITE" id="PS50878"/>
    </source>
</evidence>
<dbReference type="PROSITE" id="PS50878">
    <property type="entry name" value="RT_POL"/>
    <property type="match status" value="1"/>
</dbReference>
<dbReference type="GO" id="GO:0071897">
    <property type="term" value="P:DNA biosynthetic process"/>
    <property type="evidence" value="ECO:0007669"/>
    <property type="project" value="UniProtKB-ARBA"/>
</dbReference>
<reference evidence="2" key="1">
    <citation type="submission" date="2020-07" db="EMBL/GenBank/DDBJ databases">
        <authorList>
            <person name="Ferguson B K."/>
        </authorList>
    </citation>
    <scope>NUCLEOTIDE SEQUENCE</scope>
    <source>
        <strain evidence="2">L06</strain>
    </source>
</reference>
<dbReference type="SUPFAM" id="SSF56672">
    <property type="entry name" value="DNA/RNA polymerases"/>
    <property type="match status" value="1"/>
</dbReference>
<sequence>MMKEGVIEPSQSDWASPVVMVKKPNGKYRFCIDFRRINEVTKKYAYPIPNMTGILDELREAHYLTTLDLSQAYSQVPPSKESREIRAFIVPGRGFF</sequence>
<dbReference type="AlphaFoldDB" id="A0A6V7JLK1"/>
<protein>
    <recommendedName>
        <fullName evidence="1">Reverse transcriptase domain-containing protein</fullName>
    </recommendedName>
</protein>
<dbReference type="Gene3D" id="3.30.70.270">
    <property type="match status" value="1"/>
</dbReference>
<gene>
    <name evidence="2" type="ORF">BBRV_LOCUS52238</name>
</gene>
<evidence type="ECO:0000313" key="2">
    <source>
        <dbReference type="EMBL" id="CAD1551245.1"/>
    </source>
</evidence>
<dbReference type="PANTHER" id="PTHR24559">
    <property type="entry name" value="TRANSPOSON TY3-I GAG-POL POLYPROTEIN"/>
    <property type="match status" value="1"/>
</dbReference>
<name>A0A6V7JLK1_9HYME</name>
<dbReference type="Gene3D" id="3.10.10.10">
    <property type="entry name" value="HIV Type 1 Reverse Transcriptase, subunit A, domain 1"/>
    <property type="match status" value="1"/>
</dbReference>
<dbReference type="PANTHER" id="PTHR24559:SF444">
    <property type="entry name" value="REVERSE TRANSCRIPTASE DOMAIN-CONTAINING PROTEIN"/>
    <property type="match status" value="1"/>
</dbReference>
<dbReference type="CDD" id="cd01647">
    <property type="entry name" value="RT_LTR"/>
    <property type="match status" value="1"/>
</dbReference>